<evidence type="ECO:0000313" key="1">
    <source>
        <dbReference type="EMBL" id="SIQ33422.1"/>
    </source>
</evidence>
<reference evidence="1 2" key="1">
    <citation type="submission" date="2017-01" db="EMBL/GenBank/DDBJ databases">
        <authorList>
            <person name="Varghese N."/>
            <person name="Submissions S."/>
        </authorList>
    </citation>
    <scope>NUCLEOTIDE SEQUENCE [LARGE SCALE GENOMIC DNA]</scope>
    <source>
        <strain evidence="1 2">ATCC 23464</strain>
    </source>
</reference>
<dbReference type="EMBL" id="FTNK01000001">
    <property type="protein sequence ID" value="SIQ33422.1"/>
    <property type="molecule type" value="Genomic_DNA"/>
</dbReference>
<keyword evidence="2" id="KW-1185">Reference proteome</keyword>
<name>A0ABY1JK91_9BACL</name>
<proteinExistence type="predicted"/>
<dbReference type="Proteomes" id="UP000186666">
    <property type="component" value="Unassembled WGS sequence"/>
</dbReference>
<comment type="caution">
    <text evidence="1">The sequence shown here is derived from an EMBL/GenBank/DDBJ whole genome shotgun (WGS) entry which is preliminary data.</text>
</comment>
<gene>
    <name evidence="1" type="ORF">SAMN05421578_101266</name>
</gene>
<sequence length="462" mass="54084">MSLKEQKLFFTRNGEFTVWEKLNALSLPLLEKLYFFVFEKKYIGDFYPADNEFSSFLYRAFEALEESKENQGIFELEINNTFSEIITPRCDFNALIYHVSGTMLDIESSRLNLEELNKHDFEIDGLEMEYWYYPEKDIVDVRFTSEKSSYFKENNNLQYLHTELRVYLGFNIVLMTNFSQYTHTDTEKNKFIKSIIVSVSSSRNTVIAPIKLSDHSLRKLIVMEDQNLPAKLKFQIEGRFKVDIDISHDVNVRDLISQEEIKYFYDKYPLSLIRVKIRDDADKLMSLDGNEGKMYSRSQNLDPEDIDEFIEKINILLAYDYLNVNYRNEIGRLAYYHIVGSDQLKDNIVSTIYKDIEKYILSETLDYTGVFVKLLSNSFFFCLKDKKILSSVMPIDLLEKFDGRMINYLQKITNVKINEIGGILAHLLDLYKENLDDVSKLTIAIDDSISTVTELIRNASGQ</sequence>
<evidence type="ECO:0000313" key="2">
    <source>
        <dbReference type="Proteomes" id="UP000186666"/>
    </source>
</evidence>
<protein>
    <submittedName>
        <fullName evidence="1">Uncharacterized protein</fullName>
    </submittedName>
</protein>
<accession>A0ABY1JK91</accession>
<dbReference type="RefSeq" id="WP_068589983.1">
    <property type="nucleotide sequence ID" value="NZ_FTNK01000001.1"/>
</dbReference>
<organism evidence="1 2">
    <name type="scientific">Paenibacillus macquariensis</name>
    <dbReference type="NCBI Taxonomy" id="948756"/>
    <lineage>
        <taxon>Bacteria</taxon>
        <taxon>Bacillati</taxon>
        <taxon>Bacillota</taxon>
        <taxon>Bacilli</taxon>
        <taxon>Bacillales</taxon>
        <taxon>Paenibacillaceae</taxon>
        <taxon>Paenibacillus</taxon>
    </lineage>
</organism>